<evidence type="ECO:0000313" key="6">
    <source>
        <dbReference type="Proteomes" id="UP001064879"/>
    </source>
</evidence>
<evidence type="ECO:0000256" key="2">
    <source>
        <dbReference type="SAM" id="Phobius"/>
    </source>
</evidence>
<feature type="transmembrane region" description="Helical" evidence="2">
    <location>
        <begin position="199"/>
        <end position="217"/>
    </location>
</feature>
<proteinExistence type="predicted"/>
<dbReference type="Pfam" id="PF07786">
    <property type="entry name" value="HGSNAT_cat"/>
    <property type="match status" value="1"/>
</dbReference>
<feature type="domain" description="Heparan-alpha-glucosaminide N-acetyltransferase catalytic" evidence="4">
    <location>
        <begin position="78"/>
        <end position="274"/>
    </location>
</feature>
<feature type="domain" description="DUF418" evidence="3">
    <location>
        <begin position="352"/>
        <end position="439"/>
    </location>
</feature>
<evidence type="ECO:0000259" key="4">
    <source>
        <dbReference type="Pfam" id="PF07786"/>
    </source>
</evidence>
<dbReference type="InterPro" id="IPR007349">
    <property type="entry name" value="DUF418"/>
</dbReference>
<gene>
    <name evidence="5" type="ORF">L1F31_04100</name>
</gene>
<keyword evidence="2" id="KW-0812">Transmembrane</keyword>
<keyword evidence="2" id="KW-1133">Transmembrane helix</keyword>
<sequence>MTETTHPNPDIAEAVASRPAPGPRRPREIWTGRSEVWLSEISSDPAEPMRNVAGGGLRTSSQMLNRVVDRDRRRRRARSVGVDAARGFALIGMFAVHLLPAAHSDGSPTLVWQILAGNAAALFAVLAGVSLAFGSGGERPVTGRPLHRSRVNVAVRGLLLIVLGFGLNRLNLAAFDILPYFGIMFLLAIPFLPLRARTLLVTGTVLVVTMPVTRYLLHQQVEGLHRHPAATFDTALTDPLGVTATLLVTGTYPVLTWFALVCLGMGIGRLQLHFTTPRMLIIVIGAFAVLIATAVTKLLVNRFDGYASVQRSLPGSGPDAVDDFIVFGPTGPLPTAAPGWLLVGGPHTNTSFALIIGAGFSLVTIGLLILLARGSNLLRPLVDMGRMPMTLYTTHLLIITVAPDDVGEVRLFFIQSLAAFGFACLWRMFFKRGPLEAVMTAIARSAAKMLGLSSAAGPSVTRSS</sequence>
<dbReference type="PANTHER" id="PTHR30590:SF3">
    <property type="entry name" value="HYPOTHETICAL MEMBRANE SPANNING PROTEIN"/>
    <property type="match status" value="1"/>
</dbReference>
<reference evidence="5" key="1">
    <citation type="submission" date="2022-03" db="EMBL/GenBank/DDBJ databases">
        <title>Brevibacterium spongiae sp. nov., isolated from marine sponge.</title>
        <authorList>
            <person name="Li Z."/>
            <person name="Zhang M."/>
        </authorList>
    </citation>
    <scope>NUCLEOTIDE SEQUENCE</scope>
    <source>
        <strain evidence="5">WHS-Z9</strain>
    </source>
</reference>
<feature type="transmembrane region" description="Helical" evidence="2">
    <location>
        <begin position="177"/>
        <end position="194"/>
    </location>
</feature>
<feature type="region of interest" description="Disordered" evidence="1">
    <location>
        <begin position="1"/>
        <end position="28"/>
    </location>
</feature>
<dbReference type="EMBL" id="CP093443">
    <property type="protein sequence ID" value="UVI36850.1"/>
    <property type="molecule type" value="Genomic_DNA"/>
</dbReference>
<dbReference type="InterPro" id="IPR012429">
    <property type="entry name" value="HGSNAT_cat"/>
</dbReference>
<name>A0ABY5SRB6_9MICO</name>
<evidence type="ECO:0000313" key="5">
    <source>
        <dbReference type="EMBL" id="UVI36850.1"/>
    </source>
</evidence>
<dbReference type="Proteomes" id="UP001064879">
    <property type="component" value="Chromosome"/>
</dbReference>
<feature type="transmembrane region" description="Helical" evidence="2">
    <location>
        <begin position="279"/>
        <end position="300"/>
    </location>
</feature>
<evidence type="ECO:0000259" key="3">
    <source>
        <dbReference type="Pfam" id="PF04235"/>
    </source>
</evidence>
<protein>
    <submittedName>
        <fullName evidence="5">Heparan-alpha-glucosaminide N-acetyltransferase domain-containing protein</fullName>
    </submittedName>
</protein>
<accession>A0ABY5SRB6</accession>
<feature type="transmembrane region" description="Helical" evidence="2">
    <location>
        <begin position="111"/>
        <end position="133"/>
    </location>
</feature>
<dbReference type="Pfam" id="PF04235">
    <property type="entry name" value="DUF418"/>
    <property type="match status" value="1"/>
</dbReference>
<dbReference type="RefSeq" id="WP_265419416.1">
    <property type="nucleotide sequence ID" value="NZ_CP093443.1"/>
</dbReference>
<feature type="transmembrane region" description="Helical" evidence="2">
    <location>
        <begin position="409"/>
        <end position="430"/>
    </location>
</feature>
<evidence type="ECO:0000256" key="1">
    <source>
        <dbReference type="SAM" id="MobiDB-lite"/>
    </source>
</evidence>
<keyword evidence="6" id="KW-1185">Reference proteome</keyword>
<keyword evidence="2" id="KW-0472">Membrane</keyword>
<feature type="transmembrane region" description="Helical" evidence="2">
    <location>
        <begin position="80"/>
        <end position="99"/>
    </location>
</feature>
<dbReference type="PANTHER" id="PTHR30590">
    <property type="entry name" value="INNER MEMBRANE PROTEIN"/>
    <property type="match status" value="1"/>
</dbReference>
<feature type="transmembrane region" description="Helical" evidence="2">
    <location>
        <begin position="246"/>
        <end position="267"/>
    </location>
</feature>
<feature type="transmembrane region" description="Helical" evidence="2">
    <location>
        <begin position="153"/>
        <end position="171"/>
    </location>
</feature>
<organism evidence="5 6">
    <name type="scientific">Brevibacterium spongiae</name>
    <dbReference type="NCBI Taxonomy" id="2909672"/>
    <lineage>
        <taxon>Bacteria</taxon>
        <taxon>Bacillati</taxon>
        <taxon>Actinomycetota</taxon>
        <taxon>Actinomycetes</taxon>
        <taxon>Micrococcales</taxon>
        <taxon>Brevibacteriaceae</taxon>
        <taxon>Brevibacterium</taxon>
    </lineage>
</organism>
<dbReference type="InterPro" id="IPR052529">
    <property type="entry name" value="Bact_Transport_Assoc"/>
</dbReference>
<feature type="transmembrane region" description="Helical" evidence="2">
    <location>
        <begin position="352"/>
        <end position="372"/>
    </location>
</feature>